<reference evidence="1" key="2">
    <citation type="submission" date="2022-01" db="EMBL/GenBank/DDBJ databases">
        <authorList>
            <person name="Yamashiro T."/>
            <person name="Shiraishi A."/>
            <person name="Satake H."/>
            <person name="Nakayama K."/>
        </authorList>
    </citation>
    <scope>NUCLEOTIDE SEQUENCE</scope>
</reference>
<name>A0ABQ5BJZ7_9ASTR</name>
<organism evidence="1 2">
    <name type="scientific">Tanacetum coccineum</name>
    <dbReference type="NCBI Taxonomy" id="301880"/>
    <lineage>
        <taxon>Eukaryota</taxon>
        <taxon>Viridiplantae</taxon>
        <taxon>Streptophyta</taxon>
        <taxon>Embryophyta</taxon>
        <taxon>Tracheophyta</taxon>
        <taxon>Spermatophyta</taxon>
        <taxon>Magnoliopsida</taxon>
        <taxon>eudicotyledons</taxon>
        <taxon>Gunneridae</taxon>
        <taxon>Pentapetalae</taxon>
        <taxon>asterids</taxon>
        <taxon>campanulids</taxon>
        <taxon>Asterales</taxon>
        <taxon>Asteraceae</taxon>
        <taxon>Asteroideae</taxon>
        <taxon>Anthemideae</taxon>
        <taxon>Anthemidinae</taxon>
        <taxon>Tanacetum</taxon>
    </lineage>
</organism>
<comment type="caution">
    <text evidence="1">The sequence shown here is derived from an EMBL/GenBank/DDBJ whole genome shotgun (WGS) entry which is preliminary data.</text>
</comment>
<evidence type="ECO:0000313" key="2">
    <source>
        <dbReference type="Proteomes" id="UP001151760"/>
    </source>
</evidence>
<dbReference type="EMBL" id="BQNB010013208">
    <property type="protein sequence ID" value="GJT13179.1"/>
    <property type="molecule type" value="Genomic_DNA"/>
</dbReference>
<protein>
    <submittedName>
        <fullName evidence="1">Uncharacterized protein</fullName>
    </submittedName>
</protein>
<keyword evidence="2" id="KW-1185">Reference proteome</keyword>
<reference evidence="1" key="1">
    <citation type="journal article" date="2022" name="Int. J. Mol. Sci.">
        <title>Draft Genome of Tanacetum Coccineum: Genomic Comparison of Closely Related Tanacetum-Family Plants.</title>
        <authorList>
            <person name="Yamashiro T."/>
            <person name="Shiraishi A."/>
            <person name="Nakayama K."/>
            <person name="Satake H."/>
        </authorList>
    </citation>
    <scope>NUCLEOTIDE SEQUENCE</scope>
</reference>
<sequence>MHTKAELKLEQSQQSVSDDVLENIEGVEELKEIFKRWCYNLVPAKSDSLTHAHTQSQSQSFRIKIVDTKLPPPSRTSTLGLVKINGLGLKANIVRVSGLKSKTSLAQDRSPNA</sequence>
<accession>A0ABQ5BJZ7</accession>
<gene>
    <name evidence="1" type="ORF">Tco_0860221</name>
</gene>
<proteinExistence type="predicted"/>
<evidence type="ECO:0000313" key="1">
    <source>
        <dbReference type="EMBL" id="GJT13179.1"/>
    </source>
</evidence>
<dbReference type="Proteomes" id="UP001151760">
    <property type="component" value="Unassembled WGS sequence"/>
</dbReference>